<sequence length="146" mass="16835">MIGFEAACYMIGPEDACYIIWPEANCYLIRLEAACYMIRPEAACYLIGPEAACYMIMWMLNWANNFSSRVRKMLGATNNQPSQKLNFIDAIQRLACPTILKVRLRQLYDTYMKPIMITTMTKPTMTFILLLSCFGCLDNKDIPFLR</sequence>
<accession>A0A7J7H785</accession>
<dbReference type="EMBL" id="JACBKZ010000006">
    <property type="protein sequence ID" value="KAF5948739.1"/>
    <property type="molecule type" value="Genomic_DNA"/>
</dbReference>
<name>A0A7J7H785_CAMSI</name>
<proteinExistence type="predicted"/>
<organism evidence="1 2">
    <name type="scientific">Camellia sinensis</name>
    <name type="common">Tea plant</name>
    <name type="synonym">Thea sinensis</name>
    <dbReference type="NCBI Taxonomy" id="4442"/>
    <lineage>
        <taxon>Eukaryota</taxon>
        <taxon>Viridiplantae</taxon>
        <taxon>Streptophyta</taxon>
        <taxon>Embryophyta</taxon>
        <taxon>Tracheophyta</taxon>
        <taxon>Spermatophyta</taxon>
        <taxon>Magnoliopsida</taxon>
        <taxon>eudicotyledons</taxon>
        <taxon>Gunneridae</taxon>
        <taxon>Pentapetalae</taxon>
        <taxon>asterids</taxon>
        <taxon>Ericales</taxon>
        <taxon>Theaceae</taxon>
        <taxon>Camellia</taxon>
    </lineage>
</organism>
<keyword evidence="2" id="KW-1185">Reference proteome</keyword>
<evidence type="ECO:0000313" key="2">
    <source>
        <dbReference type="Proteomes" id="UP000593564"/>
    </source>
</evidence>
<comment type="caution">
    <text evidence="1">The sequence shown here is derived from an EMBL/GenBank/DDBJ whole genome shotgun (WGS) entry which is preliminary data.</text>
</comment>
<gene>
    <name evidence="1" type="ORF">HYC85_014696</name>
</gene>
<evidence type="ECO:0000313" key="1">
    <source>
        <dbReference type="EMBL" id="KAF5948739.1"/>
    </source>
</evidence>
<reference evidence="1 2" key="2">
    <citation type="submission" date="2020-07" db="EMBL/GenBank/DDBJ databases">
        <title>Genome assembly of wild tea tree DASZ reveals pedigree and selection history of tea varieties.</title>
        <authorList>
            <person name="Zhang W."/>
        </authorList>
    </citation>
    <scope>NUCLEOTIDE SEQUENCE [LARGE SCALE GENOMIC DNA]</scope>
    <source>
        <strain evidence="2">cv. G240</strain>
        <tissue evidence="1">Leaf</tissue>
    </source>
</reference>
<dbReference type="AlphaFoldDB" id="A0A7J7H785"/>
<reference evidence="2" key="1">
    <citation type="journal article" date="2020" name="Nat. Commun.">
        <title>Genome assembly of wild tea tree DASZ reveals pedigree and selection history of tea varieties.</title>
        <authorList>
            <person name="Zhang W."/>
            <person name="Zhang Y."/>
            <person name="Qiu H."/>
            <person name="Guo Y."/>
            <person name="Wan H."/>
            <person name="Zhang X."/>
            <person name="Scossa F."/>
            <person name="Alseekh S."/>
            <person name="Zhang Q."/>
            <person name="Wang P."/>
            <person name="Xu L."/>
            <person name="Schmidt M.H."/>
            <person name="Jia X."/>
            <person name="Li D."/>
            <person name="Zhu A."/>
            <person name="Guo F."/>
            <person name="Chen W."/>
            <person name="Ni D."/>
            <person name="Usadel B."/>
            <person name="Fernie A.R."/>
            <person name="Wen W."/>
        </authorList>
    </citation>
    <scope>NUCLEOTIDE SEQUENCE [LARGE SCALE GENOMIC DNA]</scope>
    <source>
        <strain evidence="2">cv. G240</strain>
    </source>
</reference>
<protein>
    <submittedName>
        <fullName evidence="1">Uncharacterized protein</fullName>
    </submittedName>
</protein>
<dbReference type="Proteomes" id="UP000593564">
    <property type="component" value="Unassembled WGS sequence"/>
</dbReference>